<dbReference type="Proteomes" id="UP000004621">
    <property type="component" value="Unassembled WGS sequence"/>
</dbReference>
<protein>
    <submittedName>
        <fullName evidence="2">Uncharacterized protein</fullName>
    </submittedName>
</protein>
<feature type="transmembrane region" description="Helical" evidence="1">
    <location>
        <begin position="46"/>
        <end position="69"/>
    </location>
</feature>
<feature type="transmembrane region" description="Helical" evidence="1">
    <location>
        <begin position="12"/>
        <end position="34"/>
    </location>
</feature>
<comment type="caution">
    <text evidence="2">The sequence shown here is derived from an EMBL/GenBank/DDBJ whole genome shotgun (WGS) entry which is preliminary data.</text>
</comment>
<dbReference type="EMBL" id="ACEO02000010">
    <property type="protein sequence ID" value="EFC51482.1"/>
    <property type="molecule type" value="Genomic_DNA"/>
</dbReference>
<evidence type="ECO:0000256" key="1">
    <source>
        <dbReference type="SAM" id="Phobius"/>
    </source>
</evidence>
<evidence type="ECO:0000313" key="3">
    <source>
        <dbReference type="Proteomes" id="UP000004621"/>
    </source>
</evidence>
<proteinExistence type="predicted"/>
<keyword evidence="1" id="KW-0472">Membrane</keyword>
<keyword evidence="1" id="KW-0812">Transmembrane</keyword>
<keyword evidence="1" id="KW-1133">Transmembrane helix</keyword>
<sequence length="174" mass="17697">MVAEGMAQRIGALGRQTVLAVFVGGGVAFAVGMGGQTTCSIVAEGLFAAVWIEGEGEVLIGVVVVFGVLSQRIGNTHQLSFRGVGQFGFVTGAVGNPVGLMVFVIVVGGTAAVRIGYRQQQTVAGIFETGDVFQRVDIGQSGRIADNALAARYAPTLAEPAGTVLVGIIAAAPY</sequence>
<name>A0A9W5IPI9_NEISU</name>
<feature type="transmembrane region" description="Helical" evidence="1">
    <location>
        <begin position="89"/>
        <end position="113"/>
    </location>
</feature>
<accession>A0A9W5IPI9</accession>
<organism evidence="2 3">
    <name type="scientific">Neisseria subflava NJ9703</name>
    <dbReference type="NCBI Taxonomy" id="546268"/>
    <lineage>
        <taxon>Bacteria</taxon>
        <taxon>Pseudomonadati</taxon>
        <taxon>Pseudomonadota</taxon>
        <taxon>Betaproteobacteria</taxon>
        <taxon>Neisseriales</taxon>
        <taxon>Neisseriaceae</taxon>
        <taxon>Neisseria</taxon>
    </lineage>
</organism>
<gene>
    <name evidence="2" type="ORF">NEISUBOT_04975</name>
</gene>
<dbReference type="AlphaFoldDB" id="A0A9W5IPI9"/>
<reference evidence="2 3" key="1">
    <citation type="submission" date="2010-01" db="EMBL/GenBank/DDBJ databases">
        <authorList>
            <person name="Weinstock G."/>
            <person name="Sodergren E."/>
            <person name="Clifton S."/>
            <person name="Fulton L."/>
            <person name="Fulton B."/>
            <person name="Courtney L."/>
            <person name="Fronick C."/>
            <person name="Harrison M."/>
            <person name="Strong C."/>
            <person name="Farmer C."/>
            <person name="Delahaunty K."/>
            <person name="Markovic C."/>
            <person name="Hall O."/>
            <person name="Minx P."/>
            <person name="Tomlinson C."/>
            <person name="Mitreva M."/>
            <person name="Nelson J."/>
            <person name="Hou S."/>
            <person name="Wollam A."/>
            <person name="Pepin K.H."/>
            <person name="Johnson M."/>
            <person name="Bhonagiri V."/>
            <person name="Nash W.E."/>
            <person name="Warren W."/>
            <person name="Chinwalla A."/>
            <person name="Mardis E.R."/>
            <person name="Wilson R.K."/>
        </authorList>
    </citation>
    <scope>NUCLEOTIDE SEQUENCE [LARGE SCALE GENOMIC DNA]</scope>
    <source>
        <strain evidence="2 3">NJ9703</strain>
    </source>
</reference>
<evidence type="ECO:0000313" key="2">
    <source>
        <dbReference type="EMBL" id="EFC51482.1"/>
    </source>
</evidence>